<dbReference type="InterPro" id="IPR013700">
    <property type="entry name" value="AflR"/>
</dbReference>
<dbReference type="GO" id="GO:0003677">
    <property type="term" value="F:DNA binding"/>
    <property type="evidence" value="ECO:0007669"/>
    <property type="project" value="UniProtKB-KW"/>
</dbReference>
<dbReference type="Pfam" id="PF08493">
    <property type="entry name" value="AflR"/>
    <property type="match status" value="1"/>
</dbReference>
<evidence type="ECO:0000256" key="3">
    <source>
        <dbReference type="ARBA" id="ARBA00023125"/>
    </source>
</evidence>
<keyword evidence="5" id="KW-0539">Nucleus</keyword>
<dbReference type="Proteomes" id="UP000799537">
    <property type="component" value="Unassembled WGS sequence"/>
</dbReference>
<feature type="compositionally biased region" description="Polar residues" evidence="6">
    <location>
        <begin position="102"/>
        <end position="116"/>
    </location>
</feature>
<protein>
    <recommendedName>
        <fullName evidence="7">Aflatoxin regulatory protein domain-containing protein</fullName>
    </recommendedName>
</protein>
<evidence type="ECO:0000256" key="4">
    <source>
        <dbReference type="ARBA" id="ARBA00023163"/>
    </source>
</evidence>
<evidence type="ECO:0000256" key="5">
    <source>
        <dbReference type="ARBA" id="ARBA00023242"/>
    </source>
</evidence>
<dbReference type="GO" id="GO:0046872">
    <property type="term" value="F:metal ion binding"/>
    <property type="evidence" value="ECO:0007669"/>
    <property type="project" value="UniProtKB-KW"/>
</dbReference>
<dbReference type="EMBL" id="ML993655">
    <property type="protein sequence ID" value="KAF2158585.1"/>
    <property type="molecule type" value="Genomic_DNA"/>
</dbReference>
<dbReference type="GO" id="GO:0006355">
    <property type="term" value="P:regulation of DNA-templated transcription"/>
    <property type="evidence" value="ECO:0007669"/>
    <property type="project" value="InterPro"/>
</dbReference>
<dbReference type="RefSeq" id="XP_033659474.1">
    <property type="nucleotide sequence ID" value="XM_033810122.1"/>
</dbReference>
<dbReference type="GeneID" id="54563394"/>
<accession>A0A6A6BV81</accession>
<reference evidence="8" key="1">
    <citation type="journal article" date="2020" name="Stud. Mycol.">
        <title>101 Dothideomycetes genomes: a test case for predicting lifestyles and emergence of pathogens.</title>
        <authorList>
            <person name="Haridas S."/>
            <person name="Albert R."/>
            <person name="Binder M."/>
            <person name="Bloem J."/>
            <person name="Labutti K."/>
            <person name="Salamov A."/>
            <person name="Andreopoulos B."/>
            <person name="Baker S."/>
            <person name="Barry K."/>
            <person name="Bills G."/>
            <person name="Bluhm B."/>
            <person name="Cannon C."/>
            <person name="Castanera R."/>
            <person name="Culley D."/>
            <person name="Daum C."/>
            <person name="Ezra D."/>
            <person name="Gonzalez J."/>
            <person name="Henrissat B."/>
            <person name="Kuo A."/>
            <person name="Liang C."/>
            <person name="Lipzen A."/>
            <person name="Lutzoni F."/>
            <person name="Magnuson J."/>
            <person name="Mondo S."/>
            <person name="Nolan M."/>
            <person name="Ohm R."/>
            <person name="Pangilinan J."/>
            <person name="Park H.-J."/>
            <person name="Ramirez L."/>
            <person name="Alfaro M."/>
            <person name="Sun H."/>
            <person name="Tritt A."/>
            <person name="Yoshinaga Y."/>
            <person name="Zwiers L.-H."/>
            <person name="Turgeon B."/>
            <person name="Goodwin S."/>
            <person name="Spatafora J."/>
            <person name="Crous P."/>
            <person name="Grigoriev I."/>
        </authorList>
    </citation>
    <scope>NUCLEOTIDE SEQUENCE</scope>
    <source>
        <strain evidence="8">ATCC 36951</strain>
    </source>
</reference>
<feature type="domain" description="Aflatoxin regulatory protein" evidence="7">
    <location>
        <begin position="16"/>
        <end position="100"/>
    </location>
</feature>
<keyword evidence="9" id="KW-1185">Reference proteome</keyword>
<feature type="region of interest" description="Disordered" evidence="6">
    <location>
        <begin position="99"/>
        <end position="123"/>
    </location>
</feature>
<evidence type="ECO:0000256" key="2">
    <source>
        <dbReference type="ARBA" id="ARBA00023015"/>
    </source>
</evidence>
<dbReference type="OrthoDB" id="2328572at2759"/>
<dbReference type="AlphaFoldDB" id="A0A6A6BV81"/>
<evidence type="ECO:0000256" key="1">
    <source>
        <dbReference type="ARBA" id="ARBA00022723"/>
    </source>
</evidence>
<name>A0A6A6BV81_ZASCE</name>
<evidence type="ECO:0000259" key="7">
    <source>
        <dbReference type="Pfam" id="PF08493"/>
    </source>
</evidence>
<dbReference type="GO" id="GO:0005634">
    <property type="term" value="C:nucleus"/>
    <property type="evidence" value="ECO:0007669"/>
    <property type="project" value="InterPro"/>
</dbReference>
<organism evidence="8 9">
    <name type="scientific">Zasmidium cellare ATCC 36951</name>
    <dbReference type="NCBI Taxonomy" id="1080233"/>
    <lineage>
        <taxon>Eukaryota</taxon>
        <taxon>Fungi</taxon>
        <taxon>Dikarya</taxon>
        <taxon>Ascomycota</taxon>
        <taxon>Pezizomycotina</taxon>
        <taxon>Dothideomycetes</taxon>
        <taxon>Dothideomycetidae</taxon>
        <taxon>Mycosphaerellales</taxon>
        <taxon>Mycosphaerellaceae</taxon>
        <taxon>Zasmidium</taxon>
    </lineage>
</organism>
<evidence type="ECO:0000256" key="6">
    <source>
        <dbReference type="SAM" id="MobiDB-lite"/>
    </source>
</evidence>
<keyword evidence="2" id="KW-0805">Transcription regulation</keyword>
<evidence type="ECO:0000313" key="9">
    <source>
        <dbReference type="Proteomes" id="UP000799537"/>
    </source>
</evidence>
<gene>
    <name evidence="8" type="ORF">M409DRAFT_30912</name>
</gene>
<proteinExistence type="predicted"/>
<dbReference type="GO" id="GO:0045122">
    <property type="term" value="P:aflatoxin biosynthetic process"/>
    <property type="evidence" value="ECO:0007669"/>
    <property type="project" value="InterPro"/>
</dbReference>
<keyword evidence="3" id="KW-0238">DNA-binding</keyword>
<sequence>MVTSPIDSALQHSTSDCDCLATALDLLGKSDSSPDYGSSSLKQARTPTETLIFENRSVATAVDNMLQRSCAHDSQVLIILAFVVSKVLGRYGRAARVAPLSQCGSPPQSPRTSSAFGQKRHPPSSMALAQIHGEDSCRAAGQLVLGELHRALKLVNELAARLNERGSRSSSPDWMRRSASAGLNGEGLGQASTVSFSPTMLDHLGNDLRGQLKAVVATITGMLQGAA</sequence>
<keyword evidence="1" id="KW-0479">Metal-binding</keyword>
<keyword evidence="4" id="KW-0804">Transcription</keyword>
<evidence type="ECO:0000313" key="8">
    <source>
        <dbReference type="EMBL" id="KAF2158585.1"/>
    </source>
</evidence>